<dbReference type="RefSeq" id="WP_135194678.1">
    <property type="nucleotide sequence ID" value="NZ_SPVH01000006.1"/>
</dbReference>
<dbReference type="Proteomes" id="UP000298216">
    <property type="component" value="Unassembled WGS sequence"/>
</dbReference>
<name>A0A4Y9RWQ3_9CAUL</name>
<evidence type="ECO:0008006" key="3">
    <source>
        <dbReference type="Google" id="ProtNLM"/>
    </source>
</evidence>
<evidence type="ECO:0000313" key="1">
    <source>
        <dbReference type="EMBL" id="TFW12196.1"/>
    </source>
</evidence>
<dbReference type="AlphaFoldDB" id="A0A4Y9RWQ3"/>
<organism evidence="1 2">
    <name type="scientific">Brevundimonas intermedia</name>
    <dbReference type="NCBI Taxonomy" id="74315"/>
    <lineage>
        <taxon>Bacteria</taxon>
        <taxon>Pseudomonadati</taxon>
        <taxon>Pseudomonadota</taxon>
        <taxon>Alphaproteobacteria</taxon>
        <taxon>Caulobacterales</taxon>
        <taxon>Caulobacteraceae</taxon>
        <taxon>Brevundimonas</taxon>
    </lineage>
</organism>
<dbReference type="EMBL" id="SPVH01000006">
    <property type="protein sequence ID" value="TFW12196.1"/>
    <property type="molecule type" value="Genomic_DNA"/>
</dbReference>
<protein>
    <recommendedName>
        <fullName evidence="3">Chemotaxis protein CheE</fullName>
    </recommendedName>
</protein>
<comment type="caution">
    <text evidence="1">The sequence shown here is derived from an EMBL/GenBank/DDBJ whole genome shotgun (WGS) entry which is preliminary data.</text>
</comment>
<evidence type="ECO:0000313" key="2">
    <source>
        <dbReference type="Proteomes" id="UP000298216"/>
    </source>
</evidence>
<sequence length="152" mass="16526">MTKPTIRKVHTSLQRQMARPGGRLIVEAESRANQALEGQRDHVFDLLATNIDAIDALCVSRPDDAPTQIYAFASAMVDMAGYLDVPAFFEAAFSLCEIADRMRAADAWSWPSIEVHVRVLRLTLADGGKATPGSERLLEGLRALTAHVPPAG</sequence>
<accession>A0A4Y9RWQ3</accession>
<dbReference type="OrthoDB" id="7205228at2"/>
<gene>
    <name evidence="1" type="ORF">EGY25_09130</name>
</gene>
<reference evidence="1 2" key="1">
    <citation type="submission" date="2019-03" db="EMBL/GenBank/DDBJ databases">
        <title>Draft genome of Brevundimonas sp. a heavy metal resistant soil bacteria.</title>
        <authorList>
            <person name="Soto J."/>
        </authorList>
    </citation>
    <scope>NUCLEOTIDE SEQUENCE [LARGE SCALE GENOMIC DNA]</scope>
    <source>
        <strain evidence="1 2">B-10</strain>
    </source>
</reference>
<keyword evidence="2" id="KW-1185">Reference proteome</keyword>
<proteinExistence type="predicted"/>